<feature type="compositionally biased region" description="Low complexity" evidence="1">
    <location>
        <begin position="34"/>
        <end position="46"/>
    </location>
</feature>
<evidence type="ECO:0000313" key="3">
    <source>
        <dbReference type="EMBL" id="GAA3552468.1"/>
    </source>
</evidence>
<dbReference type="PROSITE" id="PS51257">
    <property type="entry name" value="PROKAR_LIPOPROTEIN"/>
    <property type="match status" value="1"/>
</dbReference>
<proteinExistence type="predicted"/>
<evidence type="ECO:0000256" key="2">
    <source>
        <dbReference type="SAM" id="SignalP"/>
    </source>
</evidence>
<sequence length="192" mass="20056">MLLLRRPAALAAATLLLLTAGCSSGGGSGDGDDAAQPGTTAATPSRTAPPPTADAELLASAPGRAIDAWAAAYARAVNKGDRTFAGATDATAPAVRDWMERHAGAEWGRYFPGPLPVAPLGARPVDDTHRDVEACVLVSGWTQESRTVRRTRSRAVAGVTFRLVSAPAGWRVDRISSAEIDCRDVVPPTRTW</sequence>
<evidence type="ECO:0000313" key="4">
    <source>
        <dbReference type="Proteomes" id="UP001500301"/>
    </source>
</evidence>
<dbReference type="EMBL" id="BAABBB010000029">
    <property type="protein sequence ID" value="GAA3552468.1"/>
    <property type="molecule type" value="Genomic_DNA"/>
</dbReference>
<feature type="signal peptide" evidence="2">
    <location>
        <begin position="1"/>
        <end position="25"/>
    </location>
</feature>
<dbReference type="RefSeq" id="WP_218233363.1">
    <property type="nucleotide sequence ID" value="NZ_BAABBB010000029.1"/>
</dbReference>
<organism evidence="3 4">
    <name type="scientific">Nocardioides daeguensis</name>
    <dbReference type="NCBI Taxonomy" id="908359"/>
    <lineage>
        <taxon>Bacteria</taxon>
        <taxon>Bacillati</taxon>
        <taxon>Actinomycetota</taxon>
        <taxon>Actinomycetes</taxon>
        <taxon>Propionibacteriales</taxon>
        <taxon>Nocardioidaceae</taxon>
        <taxon>Nocardioides</taxon>
    </lineage>
</organism>
<keyword evidence="2" id="KW-0732">Signal</keyword>
<name>A0ABP6WM69_9ACTN</name>
<feature type="region of interest" description="Disordered" evidence="1">
    <location>
        <begin position="26"/>
        <end position="53"/>
    </location>
</feature>
<reference evidence="4" key="1">
    <citation type="journal article" date="2019" name="Int. J. Syst. Evol. Microbiol.">
        <title>The Global Catalogue of Microorganisms (GCM) 10K type strain sequencing project: providing services to taxonomists for standard genome sequencing and annotation.</title>
        <authorList>
            <consortium name="The Broad Institute Genomics Platform"/>
            <consortium name="The Broad Institute Genome Sequencing Center for Infectious Disease"/>
            <person name="Wu L."/>
            <person name="Ma J."/>
        </authorList>
    </citation>
    <scope>NUCLEOTIDE SEQUENCE [LARGE SCALE GENOMIC DNA]</scope>
    <source>
        <strain evidence="4">JCM 17460</strain>
    </source>
</reference>
<evidence type="ECO:0008006" key="5">
    <source>
        <dbReference type="Google" id="ProtNLM"/>
    </source>
</evidence>
<protein>
    <recommendedName>
        <fullName evidence="5">Lipoprotein</fullName>
    </recommendedName>
</protein>
<evidence type="ECO:0000256" key="1">
    <source>
        <dbReference type="SAM" id="MobiDB-lite"/>
    </source>
</evidence>
<feature type="chain" id="PRO_5045195373" description="Lipoprotein" evidence="2">
    <location>
        <begin position="26"/>
        <end position="192"/>
    </location>
</feature>
<keyword evidence="4" id="KW-1185">Reference proteome</keyword>
<accession>A0ABP6WM69</accession>
<dbReference type="Proteomes" id="UP001500301">
    <property type="component" value="Unassembled WGS sequence"/>
</dbReference>
<comment type="caution">
    <text evidence="3">The sequence shown here is derived from an EMBL/GenBank/DDBJ whole genome shotgun (WGS) entry which is preliminary data.</text>
</comment>
<gene>
    <name evidence="3" type="ORF">GCM10022263_44020</name>
</gene>